<dbReference type="SUPFAM" id="SSF64484">
    <property type="entry name" value="beta and beta-prime subunits of DNA dependent RNA-polymerase"/>
    <property type="match status" value="1"/>
</dbReference>
<dbReference type="FunFam" id="3.90.1800.10:FF:000001">
    <property type="entry name" value="DNA-directed RNA polymerase subunit beta"/>
    <property type="match status" value="1"/>
</dbReference>
<dbReference type="Gene3D" id="2.40.50.150">
    <property type="match status" value="1"/>
</dbReference>
<dbReference type="Pfam" id="PF04560">
    <property type="entry name" value="RNA_pol_Rpb2_7"/>
    <property type="match status" value="1"/>
</dbReference>
<dbReference type="CDD" id="cd00653">
    <property type="entry name" value="RNA_pol_B_RPB2"/>
    <property type="match status" value="1"/>
</dbReference>
<evidence type="ECO:0000256" key="2">
    <source>
        <dbReference type="ARBA" id="ARBA00022679"/>
    </source>
</evidence>
<dbReference type="InterPro" id="IPR015712">
    <property type="entry name" value="DNA-dir_RNA_pol_su2"/>
</dbReference>
<organism evidence="15 16">
    <name type="scientific">Candidatus Schekmanbacteria bacterium RBG_16_38_10</name>
    <dbReference type="NCBI Taxonomy" id="1817879"/>
    <lineage>
        <taxon>Bacteria</taxon>
        <taxon>Candidatus Schekmaniibacteriota</taxon>
    </lineage>
</organism>
<sequence length="1499" mass="168482">MEELEFNDRILRKDFGKIPTVMKIPSLIDVQQRSFEDFLQMDMLPENREEVGLQAVFREIFPIKDYTEKISLEFISYELGQWECKCGKLKGMQERYTFVCSKCNHSKISETPDSKCPGCGGRVLYKKCPECNSRASLKLKYSVSECMERGKTFAVPLKVKVQLIMWEDTEANDGEKNIREIKEQEVYLGEFPLMTEVIDDENKKISVGCNGTFIINGTERVIVSQMHRSPGVFFTHDRGKGHSSGKLLYSCRIIPYRGSWLDFEFDYKDVLYVKIDKRRKIPITVFLKALGYSTEDILKQFYRMDKIKLNHEEKSFSRVLQKTVIGQKAPVDLRDPKTGELILKENRKITLKAFQSLKASGMEDIPVNMDELEEMILASDVVDSKTGEVLGECGERLAQEVIDKIFQTGITKFDILAGDEEYFDLCISRTLEIDKCDSQQVALEEIYRRIRPGDPPTKETASNLFNAMLFDLKRYDLSRVGRLKLNEKLSLDHPLDFKTLTKEDIIQTIRCLIKLKNGIGEIDDIDHLGNRRVRTVGELLENQFRIGLVRLERAIKERMRMNIQDSETLMPTDLINSKPVTAVIKEFFGSSQLSQFMDQTNPLSELTHKRRLSALGPGGLTRERAGFEVRDVQPSHYGRICPIETPEGPNIGLIASLSTFARVNEFGFIETPYRRVLNGRVSSTVEFLSANREDKFNIAQANAPVDKSGKLITDRISARRGGDFVILPPDKLDYIDVSPKQLVSVATALIPFLEHDDANRALMGSNMQRQSVPLLCPQAPLVGTGMESVVARECGCVVVARRSGEVENVSASRIVIKAEGGNEDGIGESTSVDIYTLKKFQRSNQNTCINQRPLVKKGEKIVKGQVIADGPATDKGDLALGRNVLVAFMPWEGYNFEDSIIVSEKLVKNDSYTSLHIERYDVEARDTKFGPEEITRDIPNIGEGALKNLDESGIVYIGAKVKAGDILVGKITPKGESQLSPEEKLLRAIFGEKARDVRDTSLKMPPGTEGVVIDVKVFSRKGVDKDERSKTIEDEEIGKVEKDFDDEIRIIRDETSKKMYRVLLNAVTKEKYDHPKTEKNILPKNAKITATKLKAIPPEEYGKIQLKDSELQDRIESLMDKAEDQIHILKTIRDKRIARLQRGDELAPGVIKLVKVYVATERKLAVGDKMAGRHGNKGVVSKIVPEEDMPFLPDGTPIEMILNPLGVPSRMNVGQILETHLGWAAKELGKKVEEMIDKTKVSSVKKEIEECIGWELDEDLKAGKTDVVLCKKGEVVTEDIIAQANSLGIKEALIRDYPSLRAKIRDIYSNPKISRQIDLLSSGDLKDMAKDLKNGIYMATPVFDGATIDDIKGLLEEANLPKSGKTVLYDGKTGDPFDQEVTVGYIYISKLHHLVDDKLHARSIGPYSLVTQQPLGGKSQFGGQRLGEMEVWALEAYGAAYTLQEMLTVKSDDLSGRTAMYESIVKGDNPPEPGLPESFNVLLKELQSLALDIELIQRD</sequence>
<keyword evidence="2 6" id="KW-0808">Transferase</keyword>
<dbReference type="Proteomes" id="UP000178797">
    <property type="component" value="Unassembled WGS sequence"/>
</dbReference>
<evidence type="ECO:0000256" key="7">
    <source>
        <dbReference type="RuleBase" id="RU000434"/>
    </source>
</evidence>
<evidence type="ECO:0000259" key="9">
    <source>
        <dbReference type="Pfam" id="PF00562"/>
    </source>
</evidence>
<protein>
    <recommendedName>
        <fullName evidence="6 8">DNA-directed RNA polymerase subunit beta</fullName>
        <shortName evidence="6">RNAP subunit beta</shortName>
        <ecNumber evidence="6 8">2.7.7.6</ecNumber>
    </recommendedName>
    <alternativeName>
        <fullName evidence="6">RNA polymerase subunit beta</fullName>
    </alternativeName>
    <alternativeName>
        <fullName evidence="6">Transcriptase subunit beta</fullName>
    </alternativeName>
</protein>
<dbReference type="Pfam" id="PF04561">
    <property type="entry name" value="RNA_pol_Rpb2_2"/>
    <property type="match status" value="2"/>
</dbReference>
<comment type="caution">
    <text evidence="15">The sequence shown here is derived from an EMBL/GenBank/DDBJ whole genome shotgun (WGS) entry which is preliminary data.</text>
</comment>
<dbReference type="InterPro" id="IPR007644">
    <property type="entry name" value="RNA_pol_bsu_protrusion"/>
</dbReference>
<dbReference type="EC" id="2.7.7.6" evidence="6 8"/>
<dbReference type="GO" id="GO:0000428">
    <property type="term" value="C:DNA-directed RNA polymerase complex"/>
    <property type="evidence" value="ECO:0007669"/>
    <property type="project" value="UniProtKB-KW"/>
</dbReference>
<dbReference type="InterPro" id="IPR007121">
    <property type="entry name" value="RNA_pol_bsu_CS"/>
</dbReference>
<dbReference type="Gene3D" id="3.90.1100.10">
    <property type="match status" value="2"/>
</dbReference>
<feature type="domain" description="RNA polymerase Rpb2" evidence="13">
    <location>
        <begin position="595"/>
        <end position="663"/>
    </location>
</feature>
<dbReference type="PANTHER" id="PTHR20856">
    <property type="entry name" value="DNA-DIRECTED RNA POLYMERASE I SUBUNIT 2"/>
    <property type="match status" value="1"/>
</dbReference>
<dbReference type="GO" id="GO:0006351">
    <property type="term" value="P:DNA-templated transcription"/>
    <property type="evidence" value="ECO:0007669"/>
    <property type="project" value="UniProtKB-UniRule"/>
</dbReference>
<evidence type="ECO:0000259" key="12">
    <source>
        <dbReference type="Pfam" id="PF04563"/>
    </source>
</evidence>
<accession>A0A1F7RXK9</accession>
<dbReference type="Gene3D" id="2.40.270.10">
    <property type="entry name" value="DNA-directed RNA polymerase, subunit 2, domain 6"/>
    <property type="match status" value="1"/>
</dbReference>
<dbReference type="InterPro" id="IPR037033">
    <property type="entry name" value="DNA-dir_RNAP_su2_hyb_sf"/>
</dbReference>
<dbReference type="InterPro" id="IPR014724">
    <property type="entry name" value="RNA_pol_RPB2_OB-fold"/>
</dbReference>
<dbReference type="InterPro" id="IPR037034">
    <property type="entry name" value="RNA_pol_Rpb2_2_sf"/>
</dbReference>
<dbReference type="Gene3D" id="3.90.1800.10">
    <property type="entry name" value="RNA polymerase alpha subunit dimerisation domain"/>
    <property type="match status" value="1"/>
</dbReference>
<feature type="domain" description="RNA polymerase Rpb2" evidence="11">
    <location>
        <begin position="242"/>
        <end position="317"/>
    </location>
</feature>
<evidence type="ECO:0000259" key="11">
    <source>
        <dbReference type="Pfam" id="PF04561"/>
    </source>
</evidence>
<evidence type="ECO:0000256" key="5">
    <source>
        <dbReference type="ARBA" id="ARBA00048552"/>
    </source>
</evidence>
<proteinExistence type="inferred from homology"/>
<dbReference type="PROSITE" id="PS01166">
    <property type="entry name" value="RNA_POL_BETA"/>
    <property type="match status" value="1"/>
</dbReference>
<dbReference type="InterPro" id="IPR007120">
    <property type="entry name" value="DNA-dir_RNAP_su2_dom"/>
</dbReference>
<dbReference type="Gene3D" id="2.40.50.100">
    <property type="match status" value="1"/>
</dbReference>
<evidence type="ECO:0000259" key="10">
    <source>
        <dbReference type="Pfam" id="PF04560"/>
    </source>
</evidence>
<evidence type="ECO:0000259" key="14">
    <source>
        <dbReference type="Pfam" id="PF10385"/>
    </source>
</evidence>
<comment type="subunit">
    <text evidence="6 8">The RNAP catalytic core consists of 2 alpha, 1 beta, 1 beta' and 1 omega subunit. When a sigma factor is associated with the core the holoenzyme is formed, which can initiate transcription.</text>
</comment>
<gene>
    <name evidence="6" type="primary">rpoB</name>
    <name evidence="15" type="ORF">A2W05_01310</name>
</gene>
<dbReference type="Gene3D" id="3.90.1110.10">
    <property type="entry name" value="RNA polymerase Rpb2, domain 2"/>
    <property type="match status" value="1"/>
</dbReference>
<dbReference type="InterPro" id="IPR007645">
    <property type="entry name" value="RNA_pol_Rpb2_3"/>
</dbReference>
<dbReference type="GO" id="GO:0003677">
    <property type="term" value="F:DNA binding"/>
    <property type="evidence" value="ECO:0007669"/>
    <property type="project" value="UniProtKB-UniRule"/>
</dbReference>
<dbReference type="Pfam" id="PF10385">
    <property type="entry name" value="RNA_pol_Rpb2_45"/>
    <property type="match status" value="1"/>
</dbReference>
<evidence type="ECO:0000313" key="16">
    <source>
        <dbReference type="Proteomes" id="UP000178797"/>
    </source>
</evidence>
<feature type="domain" description="RNA polymerase Rpb2" evidence="11">
    <location>
        <begin position="425"/>
        <end position="534"/>
    </location>
</feature>
<evidence type="ECO:0000256" key="3">
    <source>
        <dbReference type="ARBA" id="ARBA00022695"/>
    </source>
</evidence>
<evidence type="ECO:0000256" key="6">
    <source>
        <dbReference type="HAMAP-Rule" id="MF_01321"/>
    </source>
</evidence>
<keyword evidence="3 6" id="KW-0548">Nucleotidyltransferase</keyword>
<keyword evidence="1 6" id="KW-0240">DNA-directed RNA polymerase</keyword>
<dbReference type="InterPro" id="IPR007641">
    <property type="entry name" value="RNA_pol_Rpb2_7"/>
</dbReference>
<dbReference type="Pfam" id="PF00562">
    <property type="entry name" value="RNA_pol_Rpb2_6"/>
    <property type="match status" value="1"/>
</dbReference>
<feature type="domain" description="DNA-directed RNA polymerase subunit 2 hybrid-binding" evidence="9">
    <location>
        <begin position="799"/>
        <end position="1420"/>
    </location>
</feature>
<dbReference type="InterPro" id="IPR019462">
    <property type="entry name" value="DNA-dir_RNA_pol_bsu_external_1"/>
</dbReference>
<keyword evidence="4 6" id="KW-0804">Transcription</keyword>
<name>A0A1F7RXK9_9BACT</name>
<dbReference type="GO" id="GO:0032549">
    <property type="term" value="F:ribonucleoside binding"/>
    <property type="evidence" value="ECO:0007669"/>
    <property type="project" value="InterPro"/>
</dbReference>
<feature type="domain" description="DNA-directed RNA polymerase beta subunit external 1" evidence="14">
    <location>
        <begin position="673"/>
        <end position="738"/>
    </location>
</feature>
<dbReference type="InterPro" id="IPR042107">
    <property type="entry name" value="DNA-dir_RNA_pol_bsu_ext_1_sf"/>
</dbReference>
<dbReference type="NCBIfam" id="NF001616">
    <property type="entry name" value="PRK00405.1"/>
    <property type="match status" value="1"/>
</dbReference>
<evidence type="ECO:0000256" key="4">
    <source>
        <dbReference type="ARBA" id="ARBA00023163"/>
    </source>
</evidence>
<evidence type="ECO:0000256" key="1">
    <source>
        <dbReference type="ARBA" id="ARBA00022478"/>
    </source>
</evidence>
<dbReference type="NCBIfam" id="TIGR02013">
    <property type="entry name" value="rpoB"/>
    <property type="match status" value="1"/>
</dbReference>
<dbReference type="Pfam" id="PF04565">
    <property type="entry name" value="RNA_pol_Rpb2_3"/>
    <property type="match status" value="1"/>
</dbReference>
<feature type="domain" description="RNA polymerase beta subunit protrusion" evidence="12">
    <location>
        <begin position="141"/>
        <end position="581"/>
    </location>
</feature>
<evidence type="ECO:0000256" key="8">
    <source>
        <dbReference type="RuleBase" id="RU363031"/>
    </source>
</evidence>
<evidence type="ECO:0000313" key="15">
    <source>
        <dbReference type="EMBL" id="OGL46292.1"/>
    </source>
</evidence>
<feature type="domain" description="RNA polymerase Rpb2" evidence="10">
    <location>
        <begin position="1422"/>
        <end position="1496"/>
    </location>
</feature>
<comment type="catalytic activity">
    <reaction evidence="5 6 8">
        <text>RNA(n) + a ribonucleoside 5'-triphosphate = RNA(n+1) + diphosphate</text>
        <dbReference type="Rhea" id="RHEA:21248"/>
        <dbReference type="Rhea" id="RHEA-COMP:14527"/>
        <dbReference type="Rhea" id="RHEA-COMP:17342"/>
        <dbReference type="ChEBI" id="CHEBI:33019"/>
        <dbReference type="ChEBI" id="CHEBI:61557"/>
        <dbReference type="ChEBI" id="CHEBI:140395"/>
        <dbReference type="EC" id="2.7.7.6"/>
    </reaction>
</comment>
<dbReference type="EMBL" id="MGDE01000096">
    <property type="protein sequence ID" value="OGL46292.1"/>
    <property type="molecule type" value="Genomic_DNA"/>
</dbReference>
<dbReference type="Pfam" id="PF04563">
    <property type="entry name" value="RNA_pol_Rpb2_1"/>
    <property type="match status" value="1"/>
</dbReference>
<comment type="function">
    <text evidence="6 8">DNA-dependent RNA polymerase catalyzes the transcription of DNA into RNA using the four ribonucleoside triphosphates as substrates.</text>
</comment>
<dbReference type="InterPro" id="IPR010243">
    <property type="entry name" value="RNA_pol_bsu_bac"/>
</dbReference>
<dbReference type="InterPro" id="IPR007642">
    <property type="entry name" value="RNA_pol_Rpb2_2"/>
</dbReference>
<comment type="similarity">
    <text evidence="6 7">Belongs to the RNA polymerase beta chain family.</text>
</comment>
<reference evidence="15 16" key="1">
    <citation type="journal article" date="2016" name="Nat. Commun.">
        <title>Thousands of microbial genomes shed light on interconnected biogeochemical processes in an aquifer system.</title>
        <authorList>
            <person name="Anantharaman K."/>
            <person name="Brown C.T."/>
            <person name="Hug L.A."/>
            <person name="Sharon I."/>
            <person name="Castelle C.J."/>
            <person name="Probst A.J."/>
            <person name="Thomas B.C."/>
            <person name="Singh A."/>
            <person name="Wilkins M.J."/>
            <person name="Karaoz U."/>
            <person name="Brodie E.L."/>
            <person name="Williams K.H."/>
            <person name="Hubbard S.S."/>
            <person name="Banfield J.F."/>
        </authorList>
    </citation>
    <scope>NUCLEOTIDE SEQUENCE [LARGE SCALE GENOMIC DNA]</scope>
</reference>
<dbReference type="HAMAP" id="MF_01321">
    <property type="entry name" value="RNApol_bact_RpoB"/>
    <property type="match status" value="1"/>
</dbReference>
<dbReference type="GO" id="GO:0003899">
    <property type="term" value="F:DNA-directed RNA polymerase activity"/>
    <property type="evidence" value="ECO:0007669"/>
    <property type="project" value="UniProtKB-UniRule"/>
</dbReference>
<dbReference type="Gene3D" id="2.30.150.10">
    <property type="entry name" value="DNA-directed RNA polymerase, beta subunit, external 1 domain"/>
    <property type="match status" value="1"/>
</dbReference>
<evidence type="ECO:0000259" key="13">
    <source>
        <dbReference type="Pfam" id="PF04565"/>
    </source>
</evidence>